<evidence type="ECO:0000313" key="2">
    <source>
        <dbReference type="Proteomes" id="UP000838100"/>
    </source>
</evidence>
<sequence>MKKIVAIRLRRREDGVIAFKETQHAEIIFSSYDKRDNAVKNLQEELCYRRGMAFSVDGCDLFWFVIDDQRSVEYYLAFNEVECVLSGEWLESAKAKIAGYSGFRYYDACAAWADDITLKDQQRKIDYNLSKYTRI</sequence>
<gene>
    <name evidence="1" type="ORF">SIN8267_02103</name>
</gene>
<protein>
    <submittedName>
        <fullName evidence="1">Uncharacterized protein</fullName>
    </submittedName>
</protein>
<dbReference type="Proteomes" id="UP000838100">
    <property type="component" value="Unassembled WGS sequence"/>
</dbReference>
<keyword evidence="2" id="KW-1185">Reference proteome</keyword>
<organism evidence="1 2">
    <name type="scientific">Sinobacterium norvegicum</name>
    <dbReference type="NCBI Taxonomy" id="1641715"/>
    <lineage>
        <taxon>Bacteria</taxon>
        <taxon>Pseudomonadati</taxon>
        <taxon>Pseudomonadota</taxon>
        <taxon>Gammaproteobacteria</taxon>
        <taxon>Cellvibrionales</taxon>
        <taxon>Spongiibacteraceae</taxon>
        <taxon>Sinobacterium</taxon>
    </lineage>
</organism>
<name>A0ABM9AG39_9GAMM</name>
<accession>A0ABM9AG39</accession>
<comment type="caution">
    <text evidence="1">The sequence shown here is derived from an EMBL/GenBank/DDBJ whole genome shotgun (WGS) entry which is preliminary data.</text>
</comment>
<reference evidence="1" key="1">
    <citation type="submission" date="2021-12" db="EMBL/GenBank/DDBJ databases">
        <authorList>
            <person name="Rodrigo-Torres L."/>
            <person name="Arahal R. D."/>
            <person name="Lucena T."/>
        </authorList>
    </citation>
    <scope>NUCLEOTIDE SEQUENCE</scope>
    <source>
        <strain evidence="1">CECT 8267</strain>
    </source>
</reference>
<evidence type="ECO:0000313" key="1">
    <source>
        <dbReference type="EMBL" id="CAH0991988.1"/>
    </source>
</evidence>
<dbReference type="EMBL" id="CAKLPX010000002">
    <property type="protein sequence ID" value="CAH0991988.1"/>
    <property type="molecule type" value="Genomic_DNA"/>
</dbReference>
<dbReference type="RefSeq" id="WP_237444687.1">
    <property type="nucleotide sequence ID" value="NZ_CAKLPX010000002.1"/>
</dbReference>
<proteinExistence type="predicted"/>